<evidence type="ECO:0000313" key="1">
    <source>
        <dbReference type="EMBL" id="VDO14592.1"/>
    </source>
</evidence>
<reference evidence="1 2" key="2">
    <citation type="submission" date="2018-11" db="EMBL/GenBank/DDBJ databases">
        <authorList>
            <consortium name="Pathogen Informatics"/>
        </authorList>
    </citation>
    <scope>NUCLEOTIDE SEQUENCE [LARGE SCALE GENOMIC DNA]</scope>
    <source>
        <strain evidence="1 2">MHpl1</strain>
    </source>
</reference>
<sequence>MLHHHLDQEMLAITHTINKEVTLKEVATNNLEDTPIIHHKVDILHQEDIHQGVILLKQAILKEVHLECHNQEAQEAINPIKVHHHLLDSIPVTQINQLNHILHQVEWEDILLNQVVILHHNKATSRQPASMVRAIQHQLLHIKWGSISQVRLFPDQIYNF</sequence>
<dbReference type="Proteomes" id="UP000268014">
    <property type="component" value="Unassembled WGS sequence"/>
</dbReference>
<keyword evidence="2" id="KW-1185">Reference proteome</keyword>
<dbReference type="EMBL" id="UZAF01004905">
    <property type="protein sequence ID" value="VDO14592.1"/>
    <property type="molecule type" value="Genomic_DNA"/>
</dbReference>
<proteinExistence type="predicted"/>
<accession>A0A0N4VYN9</accession>
<organism evidence="3">
    <name type="scientific">Haemonchus placei</name>
    <name type="common">Barber's pole worm</name>
    <dbReference type="NCBI Taxonomy" id="6290"/>
    <lineage>
        <taxon>Eukaryota</taxon>
        <taxon>Metazoa</taxon>
        <taxon>Ecdysozoa</taxon>
        <taxon>Nematoda</taxon>
        <taxon>Chromadorea</taxon>
        <taxon>Rhabditida</taxon>
        <taxon>Rhabditina</taxon>
        <taxon>Rhabditomorpha</taxon>
        <taxon>Strongyloidea</taxon>
        <taxon>Trichostrongylidae</taxon>
        <taxon>Haemonchus</taxon>
    </lineage>
</organism>
<gene>
    <name evidence="1" type="ORF">HPLM_LOCUS2408</name>
</gene>
<name>A0A0N4VYN9_HAEPC</name>
<protein>
    <submittedName>
        <fullName evidence="1 3">Uncharacterized protein</fullName>
    </submittedName>
</protein>
<dbReference type="WBParaSite" id="HPLM_0000241001-mRNA-1">
    <property type="protein sequence ID" value="HPLM_0000241001-mRNA-1"/>
    <property type="gene ID" value="HPLM_0000241001"/>
</dbReference>
<evidence type="ECO:0000313" key="2">
    <source>
        <dbReference type="Proteomes" id="UP000268014"/>
    </source>
</evidence>
<reference evidence="3" key="1">
    <citation type="submission" date="2017-02" db="UniProtKB">
        <authorList>
            <consortium name="WormBaseParasite"/>
        </authorList>
    </citation>
    <scope>IDENTIFICATION</scope>
</reference>
<dbReference type="AlphaFoldDB" id="A0A0N4VYN9"/>
<evidence type="ECO:0000313" key="3">
    <source>
        <dbReference type="WBParaSite" id="HPLM_0000241001-mRNA-1"/>
    </source>
</evidence>